<evidence type="ECO:0000256" key="4">
    <source>
        <dbReference type="ARBA" id="ARBA00023242"/>
    </source>
</evidence>
<dbReference type="InterPro" id="IPR036882">
    <property type="entry name" value="Alba-like_dom_sf"/>
</dbReference>
<dbReference type="PANTHER" id="PTHR13516:SF4">
    <property type="entry name" value="FI09323P"/>
    <property type="match status" value="1"/>
</dbReference>
<dbReference type="GO" id="GO:0001522">
    <property type="term" value="P:pseudouridine synthesis"/>
    <property type="evidence" value="ECO:0007669"/>
    <property type="project" value="InterPro"/>
</dbReference>
<evidence type="ECO:0000259" key="7">
    <source>
        <dbReference type="Pfam" id="PF01918"/>
    </source>
</evidence>
<dbReference type="Proteomes" id="UP000285430">
    <property type="component" value="Unassembled WGS sequence"/>
</dbReference>
<proteinExistence type="inferred from homology"/>
<comment type="similarity">
    <text evidence="3">Belongs to the pseudouridine synthase TruB family.</text>
</comment>
<evidence type="ECO:0008006" key="10">
    <source>
        <dbReference type="Google" id="ProtNLM"/>
    </source>
</evidence>
<sequence length="485" mass="52775">MDKYRRGEKKATDQDAATLPNEVRITKFGNVHGYVSYATNLLTPADKATTSGDIVLKAMGNAISKAVTVAEILKHRIPNIHTVTNILSVETEDVYEPLEEGLDVVTTVRRIPSISIQLALNVSLVNLNASGYQKPIPVDQVNPESDGVTHVYDGDDSRQTRGGGRGRKPRGRSGRGGGRGRGGDVAVEEGETAAVGGYAAESGENGESRAPKARRARAKKNVVTASGAPEVSENLSTTTHKMQEVEVVAVVDVEIEVAVDLSQLGTMPKSNILDMLLRLRQKMERWRPALLFRARERPALRVLVLVAVETAVVKASGFINLHKPSGLTSHDCVAKLRRILRTKRVGHAGTLDPMATGVLPIAVNRATKFIQVTSRSTSWMIVDIIFAGTFDLEPIESCLPTSFPTWTVDATTEARWIGGMSVHWFDDIASNASSLTNWPVSETSRLVSVYRHDGNQFLGVTTLTRTNELDRYVVTGPRVIVEPLE</sequence>
<dbReference type="Pfam" id="PF01509">
    <property type="entry name" value="TruB_N"/>
    <property type="match status" value="1"/>
</dbReference>
<gene>
    <name evidence="8" type="ORF">DYB37_006555</name>
</gene>
<dbReference type="VEuPathDB" id="FungiDB:H257_05912"/>
<feature type="region of interest" description="Disordered" evidence="5">
    <location>
        <begin position="133"/>
        <end position="231"/>
    </location>
</feature>
<dbReference type="SUPFAM" id="SSF82704">
    <property type="entry name" value="AlbA-like"/>
    <property type="match status" value="1"/>
</dbReference>
<dbReference type="InterPro" id="IPR020103">
    <property type="entry name" value="PsdUridine_synth_cat_dom_sf"/>
</dbReference>
<dbReference type="EMBL" id="QUTH01002589">
    <property type="protein sequence ID" value="RHZ25101.1"/>
    <property type="molecule type" value="Genomic_DNA"/>
</dbReference>
<dbReference type="GO" id="GO:0005634">
    <property type="term" value="C:nucleus"/>
    <property type="evidence" value="ECO:0007669"/>
    <property type="project" value="UniProtKB-SubCell"/>
</dbReference>
<dbReference type="InterPro" id="IPR002501">
    <property type="entry name" value="PsdUridine_synth_N"/>
</dbReference>
<evidence type="ECO:0000256" key="2">
    <source>
        <dbReference type="ARBA" id="ARBA00008018"/>
    </source>
</evidence>
<feature type="compositionally biased region" description="Basic residues" evidence="5">
    <location>
        <begin position="211"/>
        <end position="220"/>
    </location>
</feature>
<evidence type="ECO:0000259" key="6">
    <source>
        <dbReference type="Pfam" id="PF01509"/>
    </source>
</evidence>
<dbReference type="InterPro" id="IPR002775">
    <property type="entry name" value="DNA/RNA-bd_Alba-like"/>
</dbReference>
<dbReference type="PANTHER" id="PTHR13516">
    <property type="entry name" value="RIBONUCLEASE P SUBUNIT P25"/>
    <property type="match status" value="1"/>
</dbReference>
<dbReference type="InterPro" id="IPR051958">
    <property type="entry name" value="Alba-like_NAB"/>
</dbReference>
<dbReference type="GO" id="GO:0009982">
    <property type="term" value="F:pseudouridine synthase activity"/>
    <property type="evidence" value="ECO:0007669"/>
    <property type="project" value="InterPro"/>
</dbReference>
<feature type="domain" description="DNA/RNA-binding protein Alba-like" evidence="7">
    <location>
        <begin position="21"/>
        <end position="87"/>
    </location>
</feature>
<name>A0A418F7V0_APHAT</name>
<dbReference type="Pfam" id="PF01918">
    <property type="entry name" value="Alba"/>
    <property type="match status" value="1"/>
</dbReference>
<accession>A0A418F7V0</accession>
<dbReference type="Gene3D" id="3.30.2350.10">
    <property type="entry name" value="Pseudouridine synthase"/>
    <property type="match status" value="1"/>
</dbReference>
<keyword evidence="4" id="KW-0539">Nucleus</keyword>
<organism evidence="8 9">
    <name type="scientific">Aphanomyces astaci</name>
    <name type="common">Crayfish plague agent</name>
    <dbReference type="NCBI Taxonomy" id="112090"/>
    <lineage>
        <taxon>Eukaryota</taxon>
        <taxon>Sar</taxon>
        <taxon>Stramenopiles</taxon>
        <taxon>Oomycota</taxon>
        <taxon>Saprolegniomycetes</taxon>
        <taxon>Saprolegniales</taxon>
        <taxon>Verrucalvaceae</taxon>
        <taxon>Aphanomyces</taxon>
    </lineage>
</organism>
<feature type="compositionally biased region" description="Basic residues" evidence="5">
    <location>
        <begin position="164"/>
        <end position="173"/>
    </location>
</feature>
<dbReference type="SUPFAM" id="SSF55120">
    <property type="entry name" value="Pseudouridine synthase"/>
    <property type="match status" value="1"/>
</dbReference>
<comment type="caution">
    <text evidence="8">The sequence shown here is derived from an EMBL/GenBank/DDBJ whole genome shotgun (WGS) entry which is preliminary data.</text>
</comment>
<dbReference type="GO" id="GO:0003723">
    <property type="term" value="F:RNA binding"/>
    <property type="evidence" value="ECO:0007669"/>
    <property type="project" value="InterPro"/>
</dbReference>
<protein>
    <recommendedName>
        <fullName evidence="10">DNA/RNA-binding protein Alba-like domain-containing protein</fullName>
    </recommendedName>
</protein>
<dbReference type="AlphaFoldDB" id="A0A418F7V0"/>
<evidence type="ECO:0000256" key="1">
    <source>
        <dbReference type="ARBA" id="ARBA00004123"/>
    </source>
</evidence>
<dbReference type="Gene3D" id="3.30.110.20">
    <property type="entry name" value="Alba-like domain"/>
    <property type="match status" value="1"/>
</dbReference>
<comment type="subcellular location">
    <subcellularLocation>
        <location evidence="1">Nucleus</location>
    </subcellularLocation>
</comment>
<evidence type="ECO:0000256" key="3">
    <source>
        <dbReference type="ARBA" id="ARBA00008999"/>
    </source>
</evidence>
<feature type="domain" description="Pseudouridine synthase II N-terminal" evidence="6">
    <location>
        <begin position="337"/>
        <end position="376"/>
    </location>
</feature>
<evidence type="ECO:0000256" key="5">
    <source>
        <dbReference type="SAM" id="MobiDB-lite"/>
    </source>
</evidence>
<dbReference type="GO" id="GO:0006396">
    <property type="term" value="P:RNA processing"/>
    <property type="evidence" value="ECO:0007669"/>
    <property type="project" value="InterPro"/>
</dbReference>
<evidence type="ECO:0000313" key="8">
    <source>
        <dbReference type="EMBL" id="RHZ25101.1"/>
    </source>
</evidence>
<evidence type="ECO:0000313" key="9">
    <source>
        <dbReference type="Proteomes" id="UP000285430"/>
    </source>
</evidence>
<dbReference type="VEuPathDB" id="FungiDB:H257_05913"/>
<comment type="similarity">
    <text evidence="2">Belongs to the histone-like Alba family.</text>
</comment>
<reference evidence="8 9" key="1">
    <citation type="submission" date="2018-08" db="EMBL/GenBank/DDBJ databases">
        <title>Aphanomyces genome sequencing and annotation.</title>
        <authorList>
            <person name="Minardi D."/>
            <person name="Oidtmann B."/>
            <person name="Van Der Giezen M."/>
            <person name="Studholme D.J."/>
        </authorList>
    </citation>
    <scope>NUCLEOTIDE SEQUENCE [LARGE SCALE GENOMIC DNA]</scope>
    <source>
        <strain evidence="8 9">Da</strain>
    </source>
</reference>